<organism evidence="4 5">
    <name type="scientific">Nocardia alba</name>
    <dbReference type="NCBI Taxonomy" id="225051"/>
    <lineage>
        <taxon>Bacteria</taxon>
        <taxon>Bacillati</taxon>
        <taxon>Actinomycetota</taxon>
        <taxon>Actinomycetes</taxon>
        <taxon>Mycobacteriales</taxon>
        <taxon>Nocardiaceae</taxon>
        <taxon>Nocardia</taxon>
    </lineage>
</organism>
<proteinExistence type="predicted"/>
<dbReference type="InterPro" id="IPR008687">
    <property type="entry name" value="MobC"/>
</dbReference>
<evidence type="ECO:0000313" key="5">
    <source>
        <dbReference type="Proteomes" id="UP000294856"/>
    </source>
</evidence>
<name>A0A4V2P935_9NOCA</name>
<reference evidence="4 5" key="1">
    <citation type="submission" date="2019-03" db="EMBL/GenBank/DDBJ databases">
        <title>Genomic Encyclopedia of Type Strains, Phase IV (KMG-IV): sequencing the most valuable type-strain genomes for metagenomic binning, comparative biology and taxonomic classification.</title>
        <authorList>
            <person name="Goeker M."/>
        </authorList>
    </citation>
    <scope>NUCLEOTIDE SEQUENCE [LARGE SCALE GENOMIC DNA]</scope>
    <source>
        <strain evidence="4 5">DSM 44684</strain>
    </source>
</reference>
<evidence type="ECO:0000259" key="3">
    <source>
        <dbReference type="Pfam" id="PF05713"/>
    </source>
</evidence>
<keyword evidence="1" id="KW-0175">Coiled coil</keyword>
<dbReference type="OrthoDB" id="4574727at2"/>
<dbReference type="Proteomes" id="UP000294856">
    <property type="component" value="Unassembled WGS sequence"/>
</dbReference>
<feature type="region of interest" description="Disordered" evidence="2">
    <location>
        <begin position="1"/>
        <end position="33"/>
    </location>
</feature>
<dbReference type="Pfam" id="PF05713">
    <property type="entry name" value="MobC"/>
    <property type="match status" value="1"/>
</dbReference>
<feature type="domain" description="Bacterial mobilisation" evidence="3">
    <location>
        <begin position="117"/>
        <end position="158"/>
    </location>
</feature>
<feature type="coiled-coil region" evidence="1">
    <location>
        <begin position="139"/>
        <end position="173"/>
    </location>
</feature>
<dbReference type="AlphaFoldDB" id="A0A4V2P935"/>
<gene>
    <name evidence="4" type="ORF">DFR71_6637</name>
</gene>
<feature type="compositionally biased region" description="Basic and acidic residues" evidence="2">
    <location>
        <begin position="12"/>
        <end position="23"/>
    </location>
</feature>
<keyword evidence="5" id="KW-1185">Reference proteome</keyword>
<evidence type="ECO:0000256" key="2">
    <source>
        <dbReference type="SAM" id="MobiDB-lite"/>
    </source>
</evidence>
<protein>
    <submittedName>
        <fullName evidence="4">Mobilization protein MobC</fullName>
    </submittedName>
</protein>
<sequence>MSTEVAAEPTETGERRSQEITRERSRRRRSNIDTAEGRRIVKVRLTDAEYAKVAEAAEEASMTVPRYLGECAVNPVAPARTKSGKPRAWLTWPKRQALAALVLSATEALDMIRLQHLSKIGSNLNQLTRVANSNGVISSDEIGEVLDDVRELIDELRERATELQQLARDTTRR</sequence>
<evidence type="ECO:0000256" key="1">
    <source>
        <dbReference type="SAM" id="Coils"/>
    </source>
</evidence>
<dbReference type="EMBL" id="SMFR01000013">
    <property type="protein sequence ID" value="TCJ88095.1"/>
    <property type="molecule type" value="Genomic_DNA"/>
</dbReference>
<dbReference type="STRING" id="1210063.GCA_001612665_06528"/>
<accession>A0A4V2P935</accession>
<evidence type="ECO:0000313" key="4">
    <source>
        <dbReference type="EMBL" id="TCJ88095.1"/>
    </source>
</evidence>
<dbReference type="RefSeq" id="WP_067460363.1">
    <property type="nucleotide sequence ID" value="NZ_SMFR01000013.1"/>
</dbReference>
<comment type="caution">
    <text evidence="4">The sequence shown here is derived from an EMBL/GenBank/DDBJ whole genome shotgun (WGS) entry which is preliminary data.</text>
</comment>